<organism evidence="15">
    <name type="scientific">marine sediment metagenome</name>
    <dbReference type="NCBI Taxonomy" id="412755"/>
    <lineage>
        <taxon>unclassified sequences</taxon>
        <taxon>metagenomes</taxon>
        <taxon>ecological metagenomes</taxon>
    </lineage>
</organism>
<dbReference type="SUPFAM" id="SSF55347">
    <property type="entry name" value="Glyceraldehyde-3-phosphate dehydrogenase-like, C-terminal domain"/>
    <property type="match status" value="1"/>
</dbReference>
<dbReference type="PIRSF" id="PIRSF000161">
    <property type="entry name" value="DHPR"/>
    <property type="match status" value="1"/>
</dbReference>
<dbReference type="InterPro" id="IPR023940">
    <property type="entry name" value="DHDPR_bac"/>
</dbReference>
<evidence type="ECO:0000256" key="3">
    <source>
        <dbReference type="ARBA" id="ARBA00022605"/>
    </source>
</evidence>
<evidence type="ECO:0000256" key="4">
    <source>
        <dbReference type="ARBA" id="ARBA00022857"/>
    </source>
</evidence>
<dbReference type="Pfam" id="PF05173">
    <property type="entry name" value="DapB_C"/>
    <property type="match status" value="1"/>
</dbReference>
<dbReference type="InterPro" id="IPR022664">
    <property type="entry name" value="DapB_N_CS"/>
</dbReference>
<dbReference type="EMBL" id="BARV01008314">
    <property type="protein sequence ID" value="GAI02902.1"/>
    <property type="molecule type" value="Genomic_DNA"/>
</dbReference>
<evidence type="ECO:0000259" key="14">
    <source>
        <dbReference type="Pfam" id="PF05173"/>
    </source>
</evidence>
<dbReference type="NCBIfam" id="TIGR00036">
    <property type="entry name" value="dapB"/>
    <property type="match status" value="1"/>
</dbReference>
<name>X1K790_9ZZZZ</name>
<evidence type="ECO:0000256" key="5">
    <source>
        <dbReference type="ARBA" id="ARBA00022915"/>
    </source>
</evidence>
<evidence type="ECO:0000256" key="1">
    <source>
        <dbReference type="ARBA" id="ARBA00006642"/>
    </source>
</evidence>
<evidence type="ECO:0000256" key="11">
    <source>
        <dbReference type="ARBA" id="ARBA00049080"/>
    </source>
</evidence>
<evidence type="ECO:0000256" key="6">
    <source>
        <dbReference type="ARBA" id="ARBA00023002"/>
    </source>
</evidence>
<dbReference type="Gene3D" id="3.30.360.10">
    <property type="entry name" value="Dihydrodipicolinate Reductase, domain 2"/>
    <property type="match status" value="1"/>
</dbReference>
<feature type="domain" description="Dihydrodipicolinate reductase N-terminal" evidence="13">
    <location>
        <begin position="1"/>
        <end position="112"/>
    </location>
</feature>
<dbReference type="FunFam" id="3.30.360.10:FF:000009">
    <property type="entry name" value="4-hydroxy-tetrahydrodipicolinate reductase"/>
    <property type="match status" value="1"/>
</dbReference>
<dbReference type="GO" id="GO:0005829">
    <property type="term" value="C:cytosol"/>
    <property type="evidence" value="ECO:0007669"/>
    <property type="project" value="TreeGrafter"/>
</dbReference>
<evidence type="ECO:0000256" key="10">
    <source>
        <dbReference type="ARBA" id="ARBA00038983"/>
    </source>
</evidence>
<dbReference type="GO" id="GO:0019877">
    <property type="term" value="P:diaminopimelate biosynthetic process"/>
    <property type="evidence" value="ECO:0007669"/>
    <property type="project" value="UniProtKB-KW"/>
</dbReference>
<keyword evidence="4" id="KW-0521">NADP</keyword>
<feature type="domain" description="Dihydrodipicolinate reductase C-terminal" evidence="14">
    <location>
        <begin position="115"/>
        <end position="245"/>
    </location>
</feature>
<proteinExistence type="inferred from homology"/>
<dbReference type="InterPro" id="IPR036291">
    <property type="entry name" value="NAD(P)-bd_dom_sf"/>
</dbReference>
<keyword evidence="7" id="KW-0520">NAD</keyword>
<evidence type="ECO:0000259" key="13">
    <source>
        <dbReference type="Pfam" id="PF01113"/>
    </source>
</evidence>
<dbReference type="InterPro" id="IPR000846">
    <property type="entry name" value="DapB_N"/>
</dbReference>
<dbReference type="GO" id="GO:0009089">
    <property type="term" value="P:lysine biosynthetic process via diaminopimelate"/>
    <property type="evidence" value="ECO:0007669"/>
    <property type="project" value="InterPro"/>
</dbReference>
<reference evidence="15" key="1">
    <citation type="journal article" date="2014" name="Front. Microbiol.">
        <title>High frequency of phylogenetically diverse reductive dehalogenase-homologous genes in deep subseafloor sedimentary metagenomes.</title>
        <authorList>
            <person name="Kawai M."/>
            <person name="Futagami T."/>
            <person name="Toyoda A."/>
            <person name="Takaki Y."/>
            <person name="Nishi S."/>
            <person name="Hori S."/>
            <person name="Arai W."/>
            <person name="Tsubouchi T."/>
            <person name="Morono Y."/>
            <person name="Uchiyama I."/>
            <person name="Ito T."/>
            <person name="Fujiyama A."/>
            <person name="Inagaki F."/>
            <person name="Takami H."/>
        </authorList>
    </citation>
    <scope>NUCLEOTIDE SEQUENCE</scope>
    <source>
        <strain evidence="15">Expedition CK06-06</strain>
    </source>
</reference>
<dbReference type="CDD" id="cd02274">
    <property type="entry name" value="DHDPR_N"/>
    <property type="match status" value="1"/>
</dbReference>
<sequence>MGREVVKAVCGESEMQLVGAVDLRAAHDSLTLPDDSGSVPFSADLGGILASCQPDVLVDFTIAQATMPAVRSAIEQGVNLVIGTTGLTKDDLDEIDRLAKAHKVGAVVAPNFALGAVLMIHLAKIAAKYLDYAEIIELHHHLKADAPSGTALATARAMAAARGKPFLQPTGKAAESRGEPVGGVTIHSVRLPGLMAHQEVILGGPGQTVSIRHDTINRECYMPGVMLAIKEVVKRQGLTCGLDTLLGL</sequence>
<evidence type="ECO:0000256" key="8">
    <source>
        <dbReference type="ARBA" id="ARBA00023154"/>
    </source>
</evidence>
<evidence type="ECO:0000256" key="12">
    <source>
        <dbReference type="ARBA" id="ARBA00049396"/>
    </source>
</evidence>
<dbReference type="InterPro" id="IPR022663">
    <property type="entry name" value="DapB_C"/>
</dbReference>
<evidence type="ECO:0000313" key="15">
    <source>
        <dbReference type="EMBL" id="GAI02902.1"/>
    </source>
</evidence>
<accession>X1K790</accession>
<dbReference type="Pfam" id="PF01113">
    <property type="entry name" value="DapB_N"/>
    <property type="match status" value="1"/>
</dbReference>
<dbReference type="PANTHER" id="PTHR20836">
    <property type="entry name" value="DIHYDRODIPICOLINATE REDUCTASE"/>
    <property type="match status" value="1"/>
</dbReference>
<comment type="similarity">
    <text evidence="1">Belongs to the DapB family.</text>
</comment>
<evidence type="ECO:0000256" key="7">
    <source>
        <dbReference type="ARBA" id="ARBA00023027"/>
    </source>
</evidence>
<dbReference type="AlphaFoldDB" id="X1K790"/>
<evidence type="ECO:0000256" key="9">
    <source>
        <dbReference type="ARBA" id="ARBA00037922"/>
    </source>
</evidence>
<keyword evidence="5" id="KW-0220">Diaminopimelate biosynthesis</keyword>
<keyword evidence="3" id="KW-0028">Amino-acid biosynthesis</keyword>
<keyword evidence="6" id="KW-0560">Oxidoreductase</keyword>
<dbReference type="PROSITE" id="PS01298">
    <property type="entry name" value="DAPB"/>
    <property type="match status" value="1"/>
</dbReference>
<dbReference type="Gene3D" id="3.40.50.720">
    <property type="entry name" value="NAD(P)-binding Rossmann-like Domain"/>
    <property type="match status" value="1"/>
</dbReference>
<dbReference type="SUPFAM" id="SSF51735">
    <property type="entry name" value="NAD(P)-binding Rossmann-fold domains"/>
    <property type="match status" value="1"/>
</dbReference>
<comment type="pathway">
    <text evidence="9">Amino-acid biosynthesis; L-lysine biosynthesis via DAP pathway; (S)-tetrahydrodipicolinate from L-aspartate: step 4/4.</text>
</comment>
<keyword evidence="2" id="KW-0963">Cytoplasm</keyword>
<keyword evidence="8" id="KW-0457">Lysine biosynthesis</keyword>
<evidence type="ECO:0000256" key="2">
    <source>
        <dbReference type="ARBA" id="ARBA00022490"/>
    </source>
</evidence>
<protein>
    <recommendedName>
        <fullName evidence="10">4-hydroxy-tetrahydrodipicolinate reductase</fullName>
        <ecNumber evidence="10">1.17.1.8</ecNumber>
    </recommendedName>
</protein>
<comment type="catalytic activity">
    <reaction evidence="11">
        <text>(S)-2,3,4,5-tetrahydrodipicolinate + NADP(+) + H2O = (2S,4S)-4-hydroxy-2,3,4,5-tetrahydrodipicolinate + NADPH + H(+)</text>
        <dbReference type="Rhea" id="RHEA:35331"/>
        <dbReference type="ChEBI" id="CHEBI:15377"/>
        <dbReference type="ChEBI" id="CHEBI:15378"/>
        <dbReference type="ChEBI" id="CHEBI:16845"/>
        <dbReference type="ChEBI" id="CHEBI:57783"/>
        <dbReference type="ChEBI" id="CHEBI:58349"/>
        <dbReference type="ChEBI" id="CHEBI:67139"/>
        <dbReference type="EC" id="1.17.1.8"/>
    </reaction>
</comment>
<dbReference type="GO" id="GO:0008839">
    <property type="term" value="F:4-hydroxy-tetrahydrodipicolinate reductase"/>
    <property type="evidence" value="ECO:0007669"/>
    <property type="project" value="UniProtKB-EC"/>
</dbReference>
<gene>
    <name evidence="15" type="ORF">S06H3_16751</name>
</gene>
<dbReference type="EC" id="1.17.1.8" evidence="10"/>
<comment type="catalytic activity">
    <reaction evidence="12">
        <text>(S)-2,3,4,5-tetrahydrodipicolinate + NAD(+) + H2O = (2S,4S)-4-hydroxy-2,3,4,5-tetrahydrodipicolinate + NADH + H(+)</text>
        <dbReference type="Rhea" id="RHEA:35323"/>
        <dbReference type="ChEBI" id="CHEBI:15377"/>
        <dbReference type="ChEBI" id="CHEBI:15378"/>
        <dbReference type="ChEBI" id="CHEBI:16845"/>
        <dbReference type="ChEBI" id="CHEBI:57540"/>
        <dbReference type="ChEBI" id="CHEBI:57945"/>
        <dbReference type="ChEBI" id="CHEBI:67139"/>
        <dbReference type="EC" id="1.17.1.8"/>
    </reaction>
</comment>
<dbReference type="PANTHER" id="PTHR20836:SF0">
    <property type="entry name" value="4-HYDROXY-TETRAHYDRODIPICOLINATE REDUCTASE 1, CHLOROPLASTIC-RELATED"/>
    <property type="match status" value="1"/>
</dbReference>
<comment type="caution">
    <text evidence="15">The sequence shown here is derived from an EMBL/GenBank/DDBJ whole genome shotgun (WGS) entry which is preliminary data.</text>
</comment>